<evidence type="ECO:0000313" key="3">
    <source>
        <dbReference type="Proteomes" id="UP000568380"/>
    </source>
</evidence>
<evidence type="ECO:0000313" key="2">
    <source>
        <dbReference type="EMBL" id="MBB5079885.1"/>
    </source>
</evidence>
<gene>
    <name evidence="2" type="ORF">HNR40_005371</name>
</gene>
<evidence type="ECO:0000256" key="1">
    <source>
        <dbReference type="SAM" id="Phobius"/>
    </source>
</evidence>
<protein>
    <submittedName>
        <fullName evidence="2">Uncharacterized protein</fullName>
    </submittedName>
</protein>
<organism evidence="2 3">
    <name type="scientific">Nonomuraea endophytica</name>
    <dbReference type="NCBI Taxonomy" id="714136"/>
    <lineage>
        <taxon>Bacteria</taxon>
        <taxon>Bacillati</taxon>
        <taxon>Actinomycetota</taxon>
        <taxon>Actinomycetes</taxon>
        <taxon>Streptosporangiales</taxon>
        <taxon>Streptosporangiaceae</taxon>
        <taxon>Nonomuraea</taxon>
    </lineage>
</organism>
<proteinExistence type="predicted"/>
<feature type="transmembrane region" description="Helical" evidence="1">
    <location>
        <begin position="51"/>
        <end position="74"/>
    </location>
</feature>
<dbReference type="AlphaFoldDB" id="A0A7W8EGI8"/>
<dbReference type="RefSeq" id="WP_184965858.1">
    <property type="nucleotide sequence ID" value="NZ_JACHIN010000007.1"/>
</dbReference>
<keyword evidence="1" id="KW-0472">Membrane</keyword>
<sequence>MRSSTKPERAEPGTLLGGGSLLAGLAGLASGPVWALAPGGWMAAGYAPNPFSLIAGLVGLLFGLGGLLTGLATWRTGGSRAGALLATAGLAVSLLSFV</sequence>
<keyword evidence="1" id="KW-0812">Transmembrane</keyword>
<dbReference type="Proteomes" id="UP000568380">
    <property type="component" value="Unassembled WGS sequence"/>
</dbReference>
<comment type="caution">
    <text evidence="2">The sequence shown here is derived from an EMBL/GenBank/DDBJ whole genome shotgun (WGS) entry which is preliminary data.</text>
</comment>
<dbReference type="EMBL" id="JACHIN010000007">
    <property type="protein sequence ID" value="MBB5079885.1"/>
    <property type="molecule type" value="Genomic_DNA"/>
</dbReference>
<keyword evidence="3" id="KW-1185">Reference proteome</keyword>
<accession>A0A7W8EGI8</accession>
<keyword evidence="1" id="KW-1133">Transmembrane helix</keyword>
<name>A0A7W8EGI8_9ACTN</name>
<reference evidence="2 3" key="1">
    <citation type="submission" date="2020-08" db="EMBL/GenBank/DDBJ databases">
        <title>Genomic Encyclopedia of Type Strains, Phase IV (KMG-IV): sequencing the most valuable type-strain genomes for metagenomic binning, comparative biology and taxonomic classification.</title>
        <authorList>
            <person name="Goeker M."/>
        </authorList>
    </citation>
    <scope>NUCLEOTIDE SEQUENCE [LARGE SCALE GENOMIC DNA]</scope>
    <source>
        <strain evidence="2 3">DSM 45385</strain>
    </source>
</reference>